<feature type="transmembrane region" description="Helical" evidence="10">
    <location>
        <begin position="150"/>
        <end position="170"/>
    </location>
</feature>
<evidence type="ECO:0000256" key="3">
    <source>
        <dbReference type="ARBA" id="ARBA00022448"/>
    </source>
</evidence>
<dbReference type="RefSeq" id="XP_016979860.1">
    <property type="nucleotide sequence ID" value="XM_017124371.1"/>
</dbReference>
<evidence type="ECO:0000256" key="5">
    <source>
        <dbReference type="ARBA" id="ARBA00022824"/>
    </source>
</evidence>
<evidence type="ECO:0000256" key="7">
    <source>
        <dbReference type="ARBA" id="ARBA00023055"/>
    </source>
</evidence>
<proteinExistence type="inferred from homology"/>
<dbReference type="GO" id="GO:0006665">
    <property type="term" value="P:sphingolipid metabolic process"/>
    <property type="evidence" value="ECO:0007669"/>
    <property type="project" value="TreeGrafter"/>
</dbReference>
<sequence>MSEKRRFVCINCGHRAKELFKKYSNSLKTTQCDKCHQTTDKYIEFEEFIILIDALLLDSCAFRHIIYNGDFKLYWKISLVVLLLESFALCRQKLPEHSDASLNVHEKGFYTYTLQNIGDYLFMTLLLLIITVTLSIDWMKKMGPRSFTLIIFKVVLISNLSKFFLLPILVWRNNTTVFGRSLHHVLVMGHHLCSLVIAYEAVGATRKDLRWWALTLVVIAFAFKESARQFVSLLLEEHFT</sequence>
<dbReference type="AlphaFoldDB" id="A0A6P4ENU8"/>
<dbReference type="GO" id="GO:0032366">
    <property type="term" value="P:intracellular sterol transport"/>
    <property type="evidence" value="ECO:0007669"/>
    <property type="project" value="UniProtKB-UniRule"/>
</dbReference>
<dbReference type="InterPro" id="IPR007290">
    <property type="entry name" value="Arv1"/>
</dbReference>
<evidence type="ECO:0000256" key="6">
    <source>
        <dbReference type="ARBA" id="ARBA00022989"/>
    </source>
</evidence>
<evidence type="ECO:0000256" key="2">
    <source>
        <dbReference type="ARBA" id="ARBA00009187"/>
    </source>
</evidence>
<comment type="caution">
    <text evidence="10">Lacks conserved residue(s) required for the propagation of feature annotation.</text>
</comment>
<accession>A0A6P4ENU8</accession>
<dbReference type="RefSeq" id="XP_016979860.2">
    <property type="nucleotide sequence ID" value="XM_017124371.2"/>
</dbReference>
<dbReference type="GO" id="GO:0005789">
    <property type="term" value="C:endoplasmic reticulum membrane"/>
    <property type="evidence" value="ECO:0007669"/>
    <property type="project" value="UniProtKB-SubCell"/>
</dbReference>
<keyword evidence="7 10" id="KW-0445">Lipid transport</keyword>
<keyword evidence="4 10" id="KW-0812">Transmembrane</keyword>
<comment type="subcellular location">
    <subcellularLocation>
        <location evidence="1 10">Endoplasmic reticulum membrane</location>
        <topology evidence="1 10">Multi-pass membrane protein</topology>
    </subcellularLocation>
</comment>
<dbReference type="GO" id="GO:0005794">
    <property type="term" value="C:Golgi apparatus"/>
    <property type="evidence" value="ECO:0007669"/>
    <property type="project" value="TreeGrafter"/>
</dbReference>
<keyword evidence="9 10" id="KW-0472">Membrane</keyword>
<keyword evidence="5 10" id="KW-0256">Endoplasmic reticulum</keyword>
<evidence type="ECO:0000256" key="10">
    <source>
        <dbReference type="RuleBase" id="RU368065"/>
    </source>
</evidence>
<dbReference type="GO" id="GO:0097036">
    <property type="term" value="P:regulation of plasma membrane sterol distribution"/>
    <property type="evidence" value="ECO:0007669"/>
    <property type="project" value="UniProtKB-UniRule"/>
</dbReference>
<dbReference type="PANTHER" id="PTHR14467">
    <property type="entry name" value="ARV1"/>
    <property type="match status" value="1"/>
</dbReference>
<dbReference type="GO" id="GO:0032541">
    <property type="term" value="C:cortical endoplasmic reticulum"/>
    <property type="evidence" value="ECO:0007669"/>
    <property type="project" value="TreeGrafter"/>
</dbReference>
<evidence type="ECO:0000256" key="4">
    <source>
        <dbReference type="ARBA" id="ARBA00022692"/>
    </source>
</evidence>
<evidence type="ECO:0000256" key="9">
    <source>
        <dbReference type="ARBA" id="ARBA00023136"/>
    </source>
</evidence>
<evidence type="ECO:0000256" key="1">
    <source>
        <dbReference type="ARBA" id="ARBA00004477"/>
    </source>
</evidence>
<protein>
    <recommendedName>
        <fullName evidence="10">Protein ARV</fullName>
    </recommendedName>
</protein>
<dbReference type="PANTHER" id="PTHR14467:SF0">
    <property type="entry name" value="PROTEIN ARV1"/>
    <property type="match status" value="1"/>
</dbReference>
<dbReference type="OrthoDB" id="2192830at2759"/>
<name>A0A6P4ENU8_DRORH</name>
<evidence type="ECO:0000313" key="11">
    <source>
        <dbReference type="RefSeq" id="XP_016979860.1"/>
    </source>
</evidence>
<keyword evidence="8 10" id="KW-0443">Lipid metabolism</keyword>
<dbReference type="GO" id="GO:0016125">
    <property type="term" value="P:sterol metabolic process"/>
    <property type="evidence" value="ECO:0007669"/>
    <property type="project" value="UniProtKB-UniRule"/>
</dbReference>
<gene>
    <name evidence="11" type="primary">LOC108045149</name>
</gene>
<dbReference type="Pfam" id="PF04161">
    <property type="entry name" value="Arv1"/>
    <property type="match status" value="1"/>
</dbReference>
<feature type="transmembrane region" description="Helical" evidence="10">
    <location>
        <begin position="120"/>
        <end position="138"/>
    </location>
</feature>
<keyword evidence="6 10" id="KW-1133">Transmembrane helix</keyword>
<comment type="similarity">
    <text evidence="2 10">Belongs to the ARV1 family.</text>
</comment>
<evidence type="ECO:0000256" key="8">
    <source>
        <dbReference type="ARBA" id="ARBA00023098"/>
    </source>
</evidence>
<comment type="function">
    <text evidence="10">Mediator of sterol homeostasis involved in sterol uptake, trafficking and distribution into membranes.</text>
</comment>
<organism evidence="11">
    <name type="scientific">Drosophila rhopaloa</name>
    <name type="common">Fruit fly</name>
    <dbReference type="NCBI Taxonomy" id="1041015"/>
    <lineage>
        <taxon>Eukaryota</taxon>
        <taxon>Metazoa</taxon>
        <taxon>Ecdysozoa</taxon>
        <taxon>Arthropoda</taxon>
        <taxon>Hexapoda</taxon>
        <taxon>Insecta</taxon>
        <taxon>Pterygota</taxon>
        <taxon>Neoptera</taxon>
        <taxon>Endopterygota</taxon>
        <taxon>Diptera</taxon>
        <taxon>Brachycera</taxon>
        <taxon>Muscomorpha</taxon>
        <taxon>Ephydroidea</taxon>
        <taxon>Drosophilidae</taxon>
        <taxon>Drosophila</taxon>
        <taxon>Sophophora</taxon>
    </lineage>
</organism>
<reference evidence="11" key="1">
    <citation type="submission" date="2025-08" db="UniProtKB">
        <authorList>
            <consortium name="RefSeq"/>
        </authorList>
    </citation>
    <scope>IDENTIFICATION</scope>
</reference>
<keyword evidence="3 10" id="KW-0813">Transport</keyword>